<dbReference type="Proteomes" id="UP000659388">
    <property type="component" value="Unassembled WGS sequence"/>
</dbReference>
<feature type="domain" description="Glycosyl hydrolase family 13 catalytic" evidence="3">
    <location>
        <begin position="383"/>
        <end position="747"/>
    </location>
</feature>
<dbReference type="GO" id="GO:0005975">
    <property type="term" value="P:carbohydrate metabolic process"/>
    <property type="evidence" value="ECO:0007669"/>
    <property type="project" value="InterPro"/>
</dbReference>
<dbReference type="Gene3D" id="2.60.40.10">
    <property type="entry name" value="Immunoglobulins"/>
    <property type="match status" value="1"/>
</dbReference>
<protein>
    <submittedName>
        <fullName evidence="4">T9SS type A sorting domain-containing protein</fullName>
    </submittedName>
</protein>
<evidence type="ECO:0000256" key="2">
    <source>
        <dbReference type="SAM" id="SignalP"/>
    </source>
</evidence>
<keyword evidence="5" id="KW-1185">Reference proteome</keyword>
<dbReference type="RefSeq" id="WP_202243398.1">
    <property type="nucleotide sequence ID" value="NZ_JAESIY010000003.1"/>
</dbReference>
<organism evidence="4 5">
    <name type="scientific">Fulvivirga sediminis</name>
    <dbReference type="NCBI Taxonomy" id="2803949"/>
    <lineage>
        <taxon>Bacteria</taxon>
        <taxon>Pseudomonadati</taxon>
        <taxon>Bacteroidota</taxon>
        <taxon>Cytophagia</taxon>
        <taxon>Cytophagales</taxon>
        <taxon>Fulvivirgaceae</taxon>
        <taxon>Fulvivirga</taxon>
    </lineage>
</organism>
<sequence length="933" mass="105856">MISITHCRTRICYAFCAIFIFYKASAQVTTSPAIPIASQPVTITVDVSATGLEGYANDVWIWAWIEQGAADLNAPTNINPATSAQDAAKMIRSQSDPDIYTITLTPTEFFGVSEDQIEEIGLLLKGRDWSNGQTPDYSFTVSQAGFSVSFVHPSRFPIFLNQGQTLSIEGAASELAELSLWLNGSQLSSNNGTSINYELTAGSPGQYQIQLIGNNGEEEKKQDFSFLVRQSTIQAELPAFIIPGINYDQNDASVATLCLQAPNKESVYIIGDFNDWEPNPDYQMYQDGDYFWLQVSGLNAGQEYAFQYLVDETIQIADPYADKILDPQNDPYISEETYPGLKAYPESNLANGIVAVMETGQLAYSWEVTDFEKPANEDLVIYELLIRDFDERHDYQGILNHLDYLKGLGINAIELMPIMEIDGNLSWGYNPFFFFAPDKYYGSKNELKHFVDECHKNGIAVILDMVLNHTHEKNPLAALYWDDQNYRPAADNPWLNQEATHPFNVFYDFNHESDYTKAFVDTVNHYWINEYKIDGYRFDLTKGFTQNYNTDVDEWSSYDQSRIDILTRMTDAIWESDPSTYVIFEHLAENSEETVLADYGIMLWGNMNYNYSQNTMGYADGSGISWAYYGTRNWKDSNLISYMESHDEERVMFKNKQYGNTTADYTTRELSEAIDRTVAAAAFYYLIPGPKMLWQFGELGYDISIDENGRTGEKPLPWSEAPNGLDYDVDPMRIELYEAFSELISLKNDYGIFRTSQVDFMNDNTLQKELLLTNETDTDAPASAAEMDVYVMGNFGLSSAAIRGHFTHTGSWYDYFSGQELVVKSADQSVNLSAGEFRIYTDYRISEEPITSLNPFHDNRIKVFPNPVTQYLEVQNQAVDYDYSIVDINGREVLKGHSNPGNLRLSVQGIPSGWYLLKITGQSSTKTMRFIKQ</sequence>
<comment type="caution">
    <text evidence="4">The sequence shown here is derived from an EMBL/GenBank/DDBJ whole genome shotgun (WGS) entry which is preliminary data.</text>
</comment>
<dbReference type="Pfam" id="PF18962">
    <property type="entry name" value="Por_Secre_tail"/>
    <property type="match status" value="1"/>
</dbReference>
<proteinExistence type="inferred from homology"/>
<keyword evidence="2" id="KW-0732">Signal</keyword>
<feature type="signal peptide" evidence="2">
    <location>
        <begin position="1"/>
        <end position="26"/>
    </location>
</feature>
<evidence type="ECO:0000313" key="5">
    <source>
        <dbReference type="Proteomes" id="UP000659388"/>
    </source>
</evidence>
<gene>
    <name evidence="4" type="ORF">JL102_06210</name>
</gene>
<dbReference type="PANTHER" id="PTHR43002">
    <property type="entry name" value="GLYCOGEN DEBRANCHING ENZYME"/>
    <property type="match status" value="1"/>
</dbReference>
<dbReference type="SMART" id="SM00642">
    <property type="entry name" value="Aamy"/>
    <property type="match status" value="1"/>
</dbReference>
<dbReference type="NCBIfam" id="TIGR04183">
    <property type="entry name" value="Por_Secre_tail"/>
    <property type="match status" value="1"/>
</dbReference>
<comment type="similarity">
    <text evidence="1">Belongs to the glycosyl hydrolase 13 family.</text>
</comment>
<dbReference type="AlphaFoldDB" id="A0A937F830"/>
<evidence type="ECO:0000259" key="3">
    <source>
        <dbReference type="SMART" id="SM00642"/>
    </source>
</evidence>
<evidence type="ECO:0000313" key="4">
    <source>
        <dbReference type="EMBL" id="MBL3655713.1"/>
    </source>
</evidence>
<dbReference type="Pfam" id="PF00128">
    <property type="entry name" value="Alpha-amylase"/>
    <property type="match status" value="1"/>
</dbReference>
<reference evidence="4" key="1">
    <citation type="submission" date="2021-01" db="EMBL/GenBank/DDBJ databases">
        <title>Fulvivirga kasyanovii gen. nov., sp nov., a novel member of the phylum Bacteroidetes isolated from seawater in a mussel farm.</title>
        <authorList>
            <person name="Zhao L.-H."/>
            <person name="Wang Z.-J."/>
        </authorList>
    </citation>
    <scope>NUCLEOTIDE SEQUENCE</scope>
    <source>
        <strain evidence="4">2943</strain>
    </source>
</reference>
<evidence type="ECO:0000256" key="1">
    <source>
        <dbReference type="ARBA" id="ARBA00008061"/>
    </source>
</evidence>
<name>A0A937F830_9BACT</name>
<accession>A0A937F830</accession>
<dbReference type="InterPro" id="IPR006047">
    <property type="entry name" value="GH13_cat_dom"/>
</dbReference>
<dbReference type="Gene3D" id="3.20.20.80">
    <property type="entry name" value="Glycosidases"/>
    <property type="match status" value="1"/>
</dbReference>
<feature type="chain" id="PRO_5037279180" evidence="2">
    <location>
        <begin position="27"/>
        <end position="933"/>
    </location>
</feature>
<dbReference type="InterPro" id="IPR017853">
    <property type="entry name" value="GH"/>
</dbReference>
<dbReference type="SUPFAM" id="SSF81296">
    <property type="entry name" value="E set domains"/>
    <property type="match status" value="1"/>
</dbReference>
<dbReference type="CDD" id="cd11350">
    <property type="entry name" value="AmyAc_4"/>
    <property type="match status" value="1"/>
</dbReference>
<dbReference type="InterPro" id="IPR014756">
    <property type="entry name" value="Ig_E-set"/>
</dbReference>
<dbReference type="EMBL" id="JAESIY010000003">
    <property type="protein sequence ID" value="MBL3655713.1"/>
    <property type="molecule type" value="Genomic_DNA"/>
</dbReference>
<dbReference type="SUPFAM" id="SSF51445">
    <property type="entry name" value="(Trans)glycosidases"/>
    <property type="match status" value="1"/>
</dbReference>
<dbReference type="InterPro" id="IPR013783">
    <property type="entry name" value="Ig-like_fold"/>
</dbReference>
<dbReference type="InterPro" id="IPR026444">
    <property type="entry name" value="Secre_tail"/>
</dbReference>